<proteinExistence type="inferred from homology"/>
<dbReference type="InterPro" id="IPR036551">
    <property type="entry name" value="Flavin_trans-like"/>
</dbReference>
<evidence type="ECO:0000313" key="4">
    <source>
        <dbReference type="Proteomes" id="UP001303473"/>
    </source>
</evidence>
<dbReference type="PANTHER" id="PTHR14359:SF21">
    <property type="entry name" value="FLAVOPROTEIN DOMAIN-CONTAINING PROTEIN"/>
    <property type="match status" value="1"/>
</dbReference>
<dbReference type="InterPro" id="IPR003382">
    <property type="entry name" value="Flavoprotein"/>
</dbReference>
<dbReference type="EMBL" id="MU853754">
    <property type="protein sequence ID" value="KAK3945513.1"/>
    <property type="molecule type" value="Genomic_DNA"/>
</dbReference>
<feature type="domain" description="Flavoprotein" evidence="2">
    <location>
        <begin position="102"/>
        <end position="180"/>
    </location>
</feature>
<dbReference type="GO" id="GO:0015937">
    <property type="term" value="P:coenzyme A biosynthetic process"/>
    <property type="evidence" value="ECO:0007669"/>
    <property type="project" value="TreeGrafter"/>
</dbReference>
<dbReference type="Pfam" id="PF02441">
    <property type="entry name" value="Flavoprotein"/>
    <property type="match status" value="1"/>
</dbReference>
<dbReference type="Proteomes" id="UP001303473">
    <property type="component" value="Unassembled WGS sequence"/>
</dbReference>
<keyword evidence="4" id="KW-1185">Reference proteome</keyword>
<dbReference type="GO" id="GO:0071513">
    <property type="term" value="C:phosphopantothenoylcysteine decarboxylase complex"/>
    <property type="evidence" value="ECO:0007669"/>
    <property type="project" value="TreeGrafter"/>
</dbReference>
<comment type="similarity">
    <text evidence="1">Belongs to the HFCD (homooligomeric flavin containing Cys decarboxylase) superfamily.</text>
</comment>
<protein>
    <submittedName>
        <fullName evidence="3">Flavoprotein</fullName>
    </submittedName>
</protein>
<dbReference type="SUPFAM" id="SSF52507">
    <property type="entry name" value="Homo-oligomeric flavin-containing Cys decarboxylases, HFCD"/>
    <property type="match status" value="1"/>
</dbReference>
<evidence type="ECO:0000256" key="1">
    <source>
        <dbReference type="ARBA" id="ARBA00038350"/>
    </source>
</evidence>
<dbReference type="AlphaFoldDB" id="A0AAN6SA04"/>
<evidence type="ECO:0000313" key="3">
    <source>
        <dbReference type="EMBL" id="KAK3945513.1"/>
    </source>
</evidence>
<accession>A0AAN6SA04</accession>
<name>A0AAN6SA04_9PEZI</name>
<dbReference type="PANTHER" id="PTHR14359">
    <property type="entry name" value="HOMO-OLIGOMERIC FLAVIN CONTAINING CYS DECARBOXYLASE FAMILY"/>
    <property type="match status" value="1"/>
</dbReference>
<dbReference type="GO" id="GO:0010181">
    <property type="term" value="F:FMN binding"/>
    <property type="evidence" value="ECO:0007669"/>
    <property type="project" value="TreeGrafter"/>
</dbReference>
<comment type="caution">
    <text evidence="3">The sequence shown here is derived from an EMBL/GenBank/DDBJ whole genome shotgun (WGS) entry which is preliminary data.</text>
</comment>
<dbReference type="SUPFAM" id="SSF140860">
    <property type="entry name" value="Pseudo ankyrin repeat-like"/>
    <property type="match status" value="1"/>
</dbReference>
<dbReference type="Gene3D" id="3.40.50.1950">
    <property type="entry name" value="Flavin prenyltransferase-like"/>
    <property type="match status" value="1"/>
</dbReference>
<organism evidence="3 4">
    <name type="scientific">Diplogelasinospora grovesii</name>
    <dbReference type="NCBI Taxonomy" id="303347"/>
    <lineage>
        <taxon>Eukaryota</taxon>
        <taxon>Fungi</taxon>
        <taxon>Dikarya</taxon>
        <taxon>Ascomycota</taxon>
        <taxon>Pezizomycotina</taxon>
        <taxon>Sordariomycetes</taxon>
        <taxon>Sordariomycetidae</taxon>
        <taxon>Sordariales</taxon>
        <taxon>Diplogelasinosporaceae</taxon>
        <taxon>Diplogelasinospora</taxon>
    </lineage>
</organism>
<gene>
    <name evidence="3" type="ORF">QBC46DRAFT_277157</name>
</gene>
<evidence type="ECO:0000259" key="2">
    <source>
        <dbReference type="Pfam" id="PF02441"/>
    </source>
</evidence>
<reference evidence="4" key="1">
    <citation type="journal article" date="2023" name="Mol. Phylogenet. Evol.">
        <title>Genome-scale phylogeny and comparative genomics of the fungal order Sordariales.</title>
        <authorList>
            <person name="Hensen N."/>
            <person name="Bonometti L."/>
            <person name="Westerberg I."/>
            <person name="Brannstrom I.O."/>
            <person name="Guillou S."/>
            <person name="Cros-Aarteil S."/>
            <person name="Calhoun S."/>
            <person name="Haridas S."/>
            <person name="Kuo A."/>
            <person name="Mondo S."/>
            <person name="Pangilinan J."/>
            <person name="Riley R."/>
            <person name="LaButti K."/>
            <person name="Andreopoulos B."/>
            <person name="Lipzen A."/>
            <person name="Chen C."/>
            <person name="Yan M."/>
            <person name="Daum C."/>
            <person name="Ng V."/>
            <person name="Clum A."/>
            <person name="Steindorff A."/>
            <person name="Ohm R.A."/>
            <person name="Martin F."/>
            <person name="Silar P."/>
            <person name="Natvig D.O."/>
            <person name="Lalanne C."/>
            <person name="Gautier V."/>
            <person name="Ament-Velasquez S.L."/>
            <person name="Kruys A."/>
            <person name="Hutchinson M.I."/>
            <person name="Powell A.J."/>
            <person name="Barry K."/>
            <person name="Miller A.N."/>
            <person name="Grigoriev I.V."/>
            <person name="Debuchy R."/>
            <person name="Gladieux P."/>
            <person name="Hiltunen Thoren M."/>
            <person name="Johannesson H."/>
        </authorList>
    </citation>
    <scope>NUCLEOTIDE SEQUENCE [LARGE SCALE GENOMIC DNA]</scope>
    <source>
        <strain evidence="4">CBS 340.73</strain>
    </source>
</reference>
<dbReference type="GO" id="GO:0004633">
    <property type="term" value="F:phosphopantothenoylcysteine decarboxylase activity"/>
    <property type="evidence" value="ECO:0007669"/>
    <property type="project" value="TreeGrafter"/>
</dbReference>
<sequence length="601" mass="69020">MATKPESVPLIGAHHMSINREPSPLSINEIQRPRKLRLLIAANCPKDVAYAQTIAVRLSKENQITSRAIVDDMTHRLTQEIVVFRNRSLKRGSGIEGSSLKEIEEAQQQAYELVEWADLLVLAPIDADTLAKMMCGVSDTLLLEVLRGWDASKRILLVPGMTTHQWENPVTKRQMSKLHRKWKWIRVMPPILWCYEQGIRAKHVEHWDAFNELLGVIKNQADLLRLGHNVEVATQQGIFTPVSPARRVRCGLPPELWSMIFEYTNDWELATSLGVFTKLEMPVADGWRLTPKDPNDPLQVFMHELEWTLLTANVDEICKKLATAPTTFHDLSALAVNLIFKFSLKEVLVYLEAHCPHVFKGFDGKTIPTKASAYYGRTEILEWWAKSPLFLEKQYDAEAINGASMRGFVHVLEWWRRSGLPLKYTEQAFEMASSKGHLHVLEWWREAFMQDSSITPKPGRSLLTAAQWGQTAVIRWWEDSGIQIDHQDAVCKMASRWGQVKVLDLWRELRGDDKIQFDNQILIDPTYHGHTNVLEWWHRYAHGELSGQNGRKGKPVEYRMMDIEEALEDSLGDQTKVRRWWAGNGLNLGLGTSEWMKTQLL</sequence>